<protein>
    <submittedName>
        <fullName evidence="1">Uncharacterized protein</fullName>
    </submittedName>
</protein>
<name>A0AAV8RT16_ENSVE</name>
<gene>
    <name evidence="1" type="ORF">OPV22_006474</name>
</gene>
<organism evidence="1 2">
    <name type="scientific">Ensete ventricosum</name>
    <name type="common">Abyssinian banana</name>
    <name type="synonym">Musa ensete</name>
    <dbReference type="NCBI Taxonomy" id="4639"/>
    <lineage>
        <taxon>Eukaryota</taxon>
        <taxon>Viridiplantae</taxon>
        <taxon>Streptophyta</taxon>
        <taxon>Embryophyta</taxon>
        <taxon>Tracheophyta</taxon>
        <taxon>Spermatophyta</taxon>
        <taxon>Magnoliopsida</taxon>
        <taxon>Liliopsida</taxon>
        <taxon>Zingiberales</taxon>
        <taxon>Musaceae</taxon>
        <taxon>Ensete</taxon>
    </lineage>
</organism>
<dbReference type="AlphaFoldDB" id="A0AAV8RT16"/>
<comment type="caution">
    <text evidence="1">The sequence shown here is derived from an EMBL/GenBank/DDBJ whole genome shotgun (WGS) entry which is preliminary data.</text>
</comment>
<dbReference type="EMBL" id="JAQQAF010000002">
    <property type="protein sequence ID" value="KAJ8505588.1"/>
    <property type="molecule type" value="Genomic_DNA"/>
</dbReference>
<sequence>MAMADEPNQFLMPLMRDVTCEEALCTCRIAIAGLFDPLYLLLSASLVSSPIMPVWGMEGGREITKEEEERSTKRRRKAWFLF</sequence>
<proteinExistence type="predicted"/>
<reference evidence="1 2" key="1">
    <citation type="submission" date="2022-12" db="EMBL/GenBank/DDBJ databases">
        <title>Chromosome-scale assembly of the Ensete ventricosum genome.</title>
        <authorList>
            <person name="Dussert Y."/>
            <person name="Stocks J."/>
            <person name="Wendawek A."/>
            <person name="Woldeyes F."/>
            <person name="Nichols R.A."/>
            <person name="Borrell J.S."/>
        </authorList>
    </citation>
    <scope>NUCLEOTIDE SEQUENCE [LARGE SCALE GENOMIC DNA]</scope>
    <source>
        <strain evidence="2">cv. Maze</strain>
        <tissue evidence="1">Seeds</tissue>
    </source>
</reference>
<accession>A0AAV8RT16</accession>
<evidence type="ECO:0000313" key="1">
    <source>
        <dbReference type="EMBL" id="KAJ8505588.1"/>
    </source>
</evidence>
<dbReference type="Proteomes" id="UP001222027">
    <property type="component" value="Unassembled WGS sequence"/>
</dbReference>
<keyword evidence="2" id="KW-1185">Reference proteome</keyword>
<evidence type="ECO:0000313" key="2">
    <source>
        <dbReference type="Proteomes" id="UP001222027"/>
    </source>
</evidence>